<dbReference type="STRING" id="1167006.UWK_02589"/>
<dbReference type="Proteomes" id="UP000011721">
    <property type="component" value="Chromosome"/>
</dbReference>
<proteinExistence type="predicted"/>
<dbReference type="PANTHER" id="PTHR43542">
    <property type="entry name" value="METHYLTRANSFERASE"/>
    <property type="match status" value="1"/>
</dbReference>
<dbReference type="PATRIC" id="fig|1167006.5.peg.2804"/>
<sequence>MRIISGHARGRKLFTPGDSNLIRPTADRAREALFSIIGNRILSARVLDLYSGTGALGIESLSRGATQVVFVDKHHNALELTRKNCEVCLQSMEPGSEKRAIIVKHDLNRGLNFTIDNAFTVRTFDLIFLDPPYNKGLAEKSLKDIDSSKLIATNTLVIAEDRSSVTLPKSFTRLTLFDTRRYGDTGFWFYTITPSL</sequence>
<dbReference type="EMBL" id="CP003985">
    <property type="protein sequence ID" value="AGF79125.1"/>
    <property type="molecule type" value="Genomic_DNA"/>
</dbReference>
<dbReference type="PANTHER" id="PTHR43542:SF1">
    <property type="entry name" value="METHYLTRANSFERASE"/>
    <property type="match status" value="1"/>
</dbReference>
<evidence type="ECO:0000256" key="1">
    <source>
        <dbReference type="ARBA" id="ARBA00022603"/>
    </source>
</evidence>
<dbReference type="RefSeq" id="WP_015404811.1">
    <property type="nucleotide sequence ID" value="NC_020304.1"/>
</dbReference>
<organism evidence="3 4">
    <name type="scientific">Desulfocapsa sulfexigens (strain DSM 10523 / SB164P1)</name>
    <dbReference type="NCBI Taxonomy" id="1167006"/>
    <lineage>
        <taxon>Bacteria</taxon>
        <taxon>Pseudomonadati</taxon>
        <taxon>Thermodesulfobacteriota</taxon>
        <taxon>Desulfobulbia</taxon>
        <taxon>Desulfobulbales</taxon>
        <taxon>Desulfocapsaceae</taxon>
        <taxon>Desulfocapsa</taxon>
    </lineage>
</organism>
<gene>
    <name evidence="3" type="ordered locus">UWK_02589</name>
</gene>
<dbReference type="CDD" id="cd02440">
    <property type="entry name" value="AdoMet_MTases"/>
    <property type="match status" value="1"/>
</dbReference>
<reference evidence="4" key="1">
    <citation type="journal article" date="2013" name="Stand. Genomic Sci.">
        <title>Complete genome sequence of Desulfocapsa sulfexigens, a marine deltaproteobacterium specialized in disproportionating inorganic sulfur compounds.</title>
        <authorList>
            <person name="Finster K.W."/>
            <person name="Kjeldsen K.U."/>
            <person name="Kube M."/>
            <person name="Reinhardt R."/>
            <person name="Mussmann M."/>
            <person name="Amann R."/>
            <person name="Schreiber L."/>
        </authorList>
    </citation>
    <scope>NUCLEOTIDE SEQUENCE [LARGE SCALE GENOMIC DNA]</scope>
    <source>
        <strain evidence="4">DSM 10523 / SB164P1</strain>
    </source>
</reference>
<name>M1PHP8_DESSD</name>
<evidence type="ECO:0000313" key="4">
    <source>
        <dbReference type="Proteomes" id="UP000011721"/>
    </source>
</evidence>
<keyword evidence="1 3" id="KW-0489">Methyltransferase</keyword>
<dbReference type="Pfam" id="PF03602">
    <property type="entry name" value="Cons_hypoth95"/>
    <property type="match status" value="1"/>
</dbReference>
<dbReference type="GO" id="GO:0031167">
    <property type="term" value="P:rRNA methylation"/>
    <property type="evidence" value="ECO:0007669"/>
    <property type="project" value="InterPro"/>
</dbReference>
<keyword evidence="4" id="KW-1185">Reference proteome</keyword>
<dbReference type="KEGG" id="dsf:UWK_02589"/>
<keyword evidence="2 3" id="KW-0808">Transferase</keyword>
<dbReference type="PIRSF" id="PIRSF004553">
    <property type="entry name" value="CHP00095"/>
    <property type="match status" value="1"/>
</dbReference>
<protein>
    <submittedName>
        <fullName evidence="3">RNA methyltransferase, RsmD family</fullName>
    </submittedName>
</protein>
<dbReference type="GO" id="GO:0008168">
    <property type="term" value="F:methyltransferase activity"/>
    <property type="evidence" value="ECO:0007669"/>
    <property type="project" value="UniProtKB-KW"/>
</dbReference>
<dbReference type="HOGENOM" id="CLU_075826_0_2_7"/>
<dbReference type="InterPro" id="IPR029063">
    <property type="entry name" value="SAM-dependent_MTases_sf"/>
</dbReference>
<dbReference type="eggNOG" id="COG0742">
    <property type="taxonomic scope" value="Bacteria"/>
</dbReference>
<dbReference type="NCBIfam" id="TIGR00095">
    <property type="entry name" value="16S rRNA (guanine(966)-N(2))-methyltransferase RsmD"/>
    <property type="match status" value="1"/>
</dbReference>
<dbReference type="Gene3D" id="3.40.50.150">
    <property type="entry name" value="Vaccinia Virus protein VP39"/>
    <property type="match status" value="1"/>
</dbReference>
<evidence type="ECO:0000256" key="2">
    <source>
        <dbReference type="ARBA" id="ARBA00022679"/>
    </source>
</evidence>
<evidence type="ECO:0000313" key="3">
    <source>
        <dbReference type="EMBL" id="AGF79125.1"/>
    </source>
</evidence>
<accession>M1PHP8</accession>
<dbReference type="GO" id="GO:0003676">
    <property type="term" value="F:nucleic acid binding"/>
    <property type="evidence" value="ECO:0007669"/>
    <property type="project" value="InterPro"/>
</dbReference>
<dbReference type="SUPFAM" id="SSF53335">
    <property type="entry name" value="S-adenosyl-L-methionine-dependent methyltransferases"/>
    <property type="match status" value="1"/>
</dbReference>
<dbReference type="OrthoDB" id="9803017at2"/>
<dbReference type="PROSITE" id="PS00092">
    <property type="entry name" value="N6_MTASE"/>
    <property type="match status" value="1"/>
</dbReference>
<dbReference type="AlphaFoldDB" id="M1PHP8"/>
<dbReference type="InterPro" id="IPR002052">
    <property type="entry name" value="DNA_methylase_N6_adenine_CS"/>
</dbReference>
<dbReference type="InterPro" id="IPR004398">
    <property type="entry name" value="RNA_MeTrfase_RsmD"/>
</dbReference>